<evidence type="ECO:0000256" key="20">
    <source>
        <dbReference type="SAM" id="SignalP"/>
    </source>
</evidence>
<evidence type="ECO:0000256" key="9">
    <source>
        <dbReference type="ARBA" id="ARBA00022777"/>
    </source>
</evidence>
<feature type="binding site" evidence="17">
    <location>
        <position position="388"/>
    </location>
    <ligand>
        <name>ATP</name>
        <dbReference type="ChEBI" id="CHEBI:30616"/>
    </ligand>
</feature>
<keyword evidence="11 19" id="KW-1133">Transmembrane helix</keyword>
<keyword evidence="9 23" id="KW-0418">Kinase</keyword>
<evidence type="ECO:0000256" key="12">
    <source>
        <dbReference type="ARBA" id="ARBA00023136"/>
    </source>
</evidence>
<dbReference type="GO" id="GO:0004674">
    <property type="term" value="F:protein serine/threonine kinase activity"/>
    <property type="evidence" value="ECO:0007669"/>
    <property type="project" value="UniProtKB-KW"/>
</dbReference>
<dbReference type="Gene3D" id="1.10.510.10">
    <property type="entry name" value="Transferase(Phosphotransferase) domain 1"/>
    <property type="match status" value="1"/>
</dbReference>
<evidence type="ECO:0000256" key="17">
    <source>
        <dbReference type="PROSITE-ProRule" id="PRU10141"/>
    </source>
</evidence>
<dbReference type="OrthoDB" id="4062651at2759"/>
<dbReference type="PANTHER" id="PTHR27002">
    <property type="entry name" value="RECEPTOR-LIKE SERINE/THREONINE-PROTEIN KINASE SD1-8"/>
    <property type="match status" value="1"/>
</dbReference>
<comment type="catalytic activity">
    <reaction evidence="16">
        <text>L-threonyl-[protein] + ATP = O-phospho-L-threonyl-[protein] + ADP + H(+)</text>
        <dbReference type="Rhea" id="RHEA:46608"/>
        <dbReference type="Rhea" id="RHEA-COMP:11060"/>
        <dbReference type="Rhea" id="RHEA-COMP:11605"/>
        <dbReference type="ChEBI" id="CHEBI:15378"/>
        <dbReference type="ChEBI" id="CHEBI:30013"/>
        <dbReference type="ChEBI" id="CHEBI:30616"/>
        <dbReference type="ChEBI" id="CHEBI:61977"/>
        <dbReference type="ChEBI" id="CHEBI:456216"/>
    </reaction>
</comment>
<feature type="region of interest" description="Disordered" evidence="18">
    <location>
        <begin position="661"/>
        <end position="693"/>
    </location>
</feature>
<keyword evidence="3" id="KW-0597">Phosphoprotein</keyword>
<feature type="transmembrane region" description="Helical" evidence="19">
    <location>
        <begin position="297"/>
        <end position="319"/>
    </location>
</feature>
<reference evidence="24" key="1">
    <citation type="submission" date="2016-06" db="EMBL/GenBank/DDBJ databases">
        <title>Parallel loss of symbiosis genes in relatives of nitrogen-fixing non-legume Parasponia.</title>
        <authorList>
            <person name="Van Velzen R."/>
            <person name="Holmer R."/>
            <person name="Bu F."/>
            <person name="Rutten L."/>
            <person name="Van Zeijl A."/>
            <person name="Liu W."/>
            <person name="Santuari L."/>
            <person name="Cao Q."/>
            <person name="Sharma T."/>
            <person name="Shen D."/>
            <person name="Roswanjaya Y."/>
            <person name="Wardhani T."/>
            <person name="Kalhor M.S."/>
            <person name="Jansen J."/>
            <person name="Van den Hoogen J."/>
            <person name="Gungor B."/>
            <person name="Hartog M."/>
            <person name="Hontelez J."/>
            <person name="Verver J."/>
            <person name="Yang W.-C."/>
            <person name="Schijlen E."/>
            <person name="Repin R."/>
            <person name="Schilthuizen M."/>
            <person name="Schranz E."/>
            <person name="Heidstra R."/>
            <person name="Miyata K."/>
            <person name="Fedorova E."/>
            <person name="Kohlen W."/>
            <person name="Bisseling T."/>
            <person name="Smit S."/>
            <person name="Geurts R."/>
        </authorList>
    </citation>
    <scope>NUCLEOTIDE SEQUENCE [LARGE SCALE GENOMIC DNA]</scope>
    <source>
        <strain evidence="24">cv. WU1-14</strain>
    </source>
</reference>
<protein>
    <submittedName>
        <fullName evidence="23">Cysteine rich receptor like kinase</fullName>
    </submittedName>
</protein>
<keyword evidence="7" id="KW-0677">Repeat</keyword>
<dbReference type="CDD" id="cd14066">
    <property type="entry name" value="STKc_IRAK"/>
    <property type="match status" value="1"/>
</dbReference>
<evidence type="ECO:0000256" key="5">
    <source>
        <dbReference type="ARBA" id="ARBA00022692"/>
    </source>
</evidence>
<evidence type="ECO:0000256" key="3">
    <source>
        <dbReference type="ARBA" id="ARBA00022553"/>
    </source>
</evidence>
<dbReference type="Pfam" id="PF07714">
    <property type="entry name" value="PK_Tyr_Ser-Thr"/>
    <property type="match status" value="1"/>
</dbReference>
<keyword evidence="14" id="KW-0325">Glycoprotein</keyword>
<feature type="compositionally biased region" description="Polar residues" evidence="18">
    <location>
        <begin position="280"/>
        <end position="289"/>
    </location>
</feature>
<dbReference type="FunFam" id="3.30.200.20:FF:000142">
    <property type="entry name" value="Cysteine-rich receptor-like protein kinase 10"/>
    <property type="match status" value="1"/>
</dbReference>
<keyword evidence="24" id="KW-1185">Reference proteome</keyword>
<dbReference type="PROSITE" id="PS00107">
    <property type="entry name" value="PROTEIN_KINASE_ATP"/>
    <property type="match status" value="1"/>
</dbReference>
<dbReference type="FunFam" id="3.30.430.20:FF:000002">
    <property type="entry name" value="Cysteine-rich receptor-like protein kinase 10"/>
    <property type="match status" value="1"/>
</dbReference>
<dbReference type="PROSITE" id="PS51473">
    <property type="entry name" value="GNK2"/>
    <property type="match status" value="2"/>
</dbReference>
<feature type="chain" id="PRO_5015141519" evidence="20">
    <location>
        <begin position="31"/>
        <end position="693"/>
    </location>
</feature>
<dbReference type="InterPro" id="IPR038408">
    <property type="entry name" value="GNK2_sf"/>
</dbReference>
<comment type="catalytic activity">
    <reaction evidence="15">
        <text>L-seryl-[protein] + ATP = O-phospho-L-seryl-[protein] + ADP + H(+)</text>
        <dbReference type="Rhea" id="RHEA:17989"/>
        <dbReference type="Rhea" id="RHEA-COMP:9863"/>
        <dbReference type="Rhea" id="RHEA-COMP:11604"/>
        <dbReference type="ChEBI" id="CHEBI:15378"/>
        <dbReference type="ChEBI" id="CHEBI:29999"/>
        <dbReference type="ChEBI" id="CHEBI:30616"/>
        <dbReference type="ChEBI" id="CHEBI:83421"/>
        <dbReference type="ChEBI" id="CHEBI:456216"/>
    </reaction>
</comment>
<evidence type="ECO:0000256" key="16">
    <source>
        <dbReference type="ARBA" id="ARBA00047951"/>
    </source>
</evidence>
<dbReference type="SMART" id="SM00220">
    <property type="entry name" value="S_TKc"/>
    <property type="match status" value="1"/>
</dbReference>
<dbReference type="PROSITE" id="PS00108">
    <property type="entry name" value="PROTEIN_KINASE_ST"/>
    <property type="match status" value="1"/>
</dbReference>
<dbReference type="GO" id="GO:0005886">
    <property type="term" value="C:plasma membrane"/>
    <property type="evidence" value="ECO:0007669"/>
    <property type="project" value="TreeGrafter"/>
</dbReference>
<dbReference type="PANTHER" id="PTHR27002:SF1073">
    <property type="entry name" value="CYSTEINE-RICH RECEPTOR-LIKE PROTEIN KINASE 29"/>
    <property type="match status" value="1"/>
</dbReference>
<dbReference type="GO" id="GO:0006979">
    <property type="term" value="P:response to oxidative stress"/>
    <property type="evidence" value="ECO:0007669"/>
    <property type="project" value="UniProtKB-ARBA"/>
</dbReference>
<evidence type="ECO:0000259" key="22">
    <source>
        <dbReference type="PROSITE" id="PS51473"/>
    </source>
</evidence>
<feature type="compositionally biased region" description="Polar residues" evidence="18">
    <location>
        <begin position="675"/>
        <end position="685"/>
    </location>
</feature>
<dbReference type="InterPro" id="IPR001245">
    <property type="entry name" value="Ser-Thr/Tyr_kinase_cat_dom"/>
</dbReference>
<feature type="signal peptide" evidence="20">
    <location>
        <begin position="1"/>
        <end position="30"/>
    </location>
</feature>
<evidence type="ECO:0000256" key="4">
    <source>
        <dbReference type="ARBA" id="ARBA00022679"/>
    </source>
</evidence>
<accession>A0A2P5BBV2</accession>
<evidence type="ECO:0000256" key="14">
    <source>
        <dbReference type="ARBA" id="ARBA00023180"/>
    </source>
</evidence>
<evidence type="ECO:0000256" key="19">
    <source>
        <dbReference type="SAM" id="Phobius"/>
    </source>
</evidence>
<keyword evidence="10 17" id="KW-0067">ATP-binding</keyword>
<dbReference type="EMBL" id="JXTB01000315">
    <property type="protein sequence ID" value="PON46270.1"/>
    <property type="molecule type" value="Genomic_DNA"/>
</dbReference>
<evidence type="ECO:0000256" key="10">
    <source>
        <dbReference type="ARBA" id="ARBA00022840"/>
    </source>
</evidence>
<keyword evidence="5 19" id="KW-0812">Transmembrane</keyword>
<evidence type="ECO:0000256" key="7">
    <source>
        <dbReference type="ARBA" id="ARBA00022737"/>
    </source>
</evidence>
<dbReference type="Pfam" id="PF01657">
    <property type="entry name" value="Stress-antifung"/>
    <property type="match status" value="2"/>
</dbReference>
<dbReference type="InterPro" id="IPR000719">
    <property type="entry name" value="Prot_kinase_dom"/>
</dbReference>
<dbReference type="SUPFAM" id="SSF56112">
    <property type="entry name" value="Protein kinase-like (PK-like)"/>
    <property type="match status" value="1"/>
</dbReference>
<comment type="caution">
    <text evidence="23">The sequence shown here is derived from an EMBL/GenBank/DDBJ whole genome shotgun (WGS) entry which is preliminary data.</text>
</comment>
<evidence type="ECO:0000256" key="13">
    <source>
        <dbReference type="ARBA" id="ARBA00023170"/>
    </source>
</evidence>
<dbReference type="Gene3D" id="3.30.430.20">
    <property type="entry name" value="Gnk2 domain, C-X8-C-X2-C motif"/>
    <property type="match status" value="2"/>
</dbReference>
<evidence type="ECO:0000313" key="23">
    <source>
        <dbReference type="EMBL" id="PON46270.1"/>
    </source>
</evidence>
<dbReference type="PROSITE" id="PS50011">
    <property type="entry name" value="PROTEIN_KINASE_DOM"/>
    <property type="match status" value="1"/>
</dbReference>
<evidence type="ECO:0000256" key="6">
    <source>
        <dbReference type="ARBA" id="ARBA00022729"/>
    </source>
</evidence>
<keyword evidence="2" id="KW-0723">Serine/threonine-protein kinase</keyword>
<keyword evidence="6 20" id="KW-0732">Signal</keyword>
<dbReference type="STRING" id="3476.A0A2P5BBV2"/>
<evidence type="ECO:0000256" key="1">
    <source>
        <dbReference type="ARBA" id="ARBA00004167"/>
    </source>
</evidence>
<dbReference type="CDD" id="cd23509">
    <property type="entry name" value="Gnk2-like"/>
    <property type="match status" value="2"/>
</dbReference>
<dbReference type="InterPro" id="IPR017441">
    <property type="entry name" value="Protein_kinase_ATP_BS"/>
</dbReference>
<evidence type="ECO:0000259" key="21">
    <source>
        <dbReference type="PROSITE" id="PS50011"/>
    </source>
</evidence>
<sequence length="693" mass="77738">MATSTIVSSRTVLLFTLCLIVILATEQAIAQPDFPAYRCDNDGGNYSTDGTFEANLNHLLSTLIPSQRDNRPNRYFYSSSYGNDSDRVYAMGLCRGDVNPDVCQSCLNNSTRVIKRLCPNQMEAFGWYDYCTLRYSNRSIFSFTDSSVIQMWYITQNVSSDSNTVDEYYKDLRSLLGDLKSRAVAGDSQRKFAVGNVTAPGFKTIYGLVQCTPNLSQMDCNNCLDSVFERIQAYYGTRGIQVITPSCFLRYEDYLYYNSTADESQAPVPSPPPPPPPPLTNATTNTQGKKSNKSRTIIIAVSVPTAVLVLLIIFVCVILRKRGTKREAETRPLYESVDEIESVESLQYSFETIRIATDNFSETNKLGQGGFGAVYKGRLSNGQDIAVKRLSRGSGQGDLEFKNEVMLVAKLQHRNLVRLLGFSFDGNERLLVYEFVQNASLDHFIFDPKKRANLDWDRRYKIIRGVARGLLYLHEDSRLRIIHRDLKASNILLDEEMNAKISDFGMAKLFVVDQTQDETSRVVGTYGYMAPEYIMHGQFSVKSDIFSLGVLLLEIVTGQRNNRVPRGEDVENLLSYAWRNWTEGTASNIVDPLMRVGSGSDIMRTIHIGLLCVQKNIVYRPIMNAIVLMLSSSSLSLPLPSEPAFLMHTAMGPNLSLASDFNSSRVTDQSDHPNSESIKGSINEDSITELYPR</sequence>
<keyword evidence="12 19" id="KW-0472">Membrane</keyword>
<evidence type="ECO:0000256" key="18">
    <source>
        <dbReference type="SAM" id="MobiDB-lite"/>
    </source>
</evidence>
<dbReference type="FunFam" id="3.30.430.20:FF:000003">
    <property type="entry name" value="Cysteine-rich RLK (RECEPTOR-like protein kinase) 10"/>
    <property type="match status" value="1"/>
</dbReference>
<dbReference type="AlphaFoldDB" id="A0A2P5BBV2"/>
<keyword evidence="13 23" id="KW-0675">Receptor</keyword>
<evidence type="ECO:0000256" key="8">
    <source>
        <dbReference type="ARBA" id="ARBA00022741"/>
    </source>
</evidence>
<evidence type="ECO:0000313" key="24">
    <source>
        <dbReference type="Proteomes" id="UP000237105"/>
    </source>
</evidence>
<dbReference type="InterPro" id="IPR008271">
    <property type="entry name" value="Ser/Thr_kinase_AS"/>
</dbReference>
<keyword evidence="4" id="KW-0808">Transferase</keyword>
<name>A0A2P5BBV2_PARAD</name>
<comment type="subcellular location">
    <subcellularLocation>
        <location evidence="1">Membrane</location>
        <topology evidence="1">Single-pass membrane protein</topology>
    </subcellularLocation>
</comment>
<feature type="domain" description="Protein kinase" evidence="21">
    <location>
        <begin position="360"/>
        <end position="693"/>
    </location>
</feature>
<evidence type="ECO:0000256" key="2">
    <source>
        <dbReference type="ARBA" id="ARBA00022527"/>
    </source>
</evidence>
<feature type="compositionally biased region" description="Pro residues" evidence="18">
    <location>
        <begin position="268"/>
        <end position="279"/>
    </location>
</feature>
<dbReference type="Gene3D" id="3.30.200.20">
    <property type="entry name" value="Phosphorylase Kinase, domain 1"/>
    <property type="match status" value="1"/>
</dbReference>
<feature type="domain" description="Gnk2-homologous" evidence="22">
    <location>
        <begin position="34"/>
        <end position="140"/>
    </location>
</feature>
<dbReference type="FunFam" id="1.10.510.10:FF:000129">
    <property type="entry name" value="cysteine-rich receptor-like protein kinase 10"/>
    <property type="match status" value="1"/>
</dbReference>
<organism evidence="23 24">
    <name type="scientific">Parasponia andersonii</name>
    <name type="common">Sponia andersonii</name>
    <dbReference type="NCBI Taxonomy" id="3476"/>
    <lineage>
        <taxon>Eukaryota</taxon>
        <taxon>Viridiplantae</taxon>
        <taxon>Streptophyta</taxon>
        <taxon>Embryophyta</taxon>
        <taxon>Tracheophyta</taxon>
        <taxon>Spermatophyta</taxon>
        <taxon>Magnoliopsida</taxon>
        <taxon>eudicotyledons</taxon>
        <taxon>Gunneridae</taxon>
        <taxon>Pentapetalae</taxon>
        <taxon>rosids</taxon>
        <taxon>fabids</taxon>
        <taxon>Rosales</taxon>
        <taxon>Cannabaceae</taxon>
        <taxon>Parasponia</taxon>
    </lineage>
</organism>
<feature type="region of interest" description="Disordered" evidence="18">
    <location>
        <begin position="262"/>
        <end position="289"/>
    </location>
</feature>
<feature type="domain" description="Gnk2-homologous" evidence="22">
    <location>
        <begin position="149"/>
        <end position="256"/>
    </location>
</feature>
<keyword evidence="8 17" id="KW-0547">Nucleotide-binding</keyword>
<dbReference type="GO" id="GO:0005524">
    <property type="term" value="F:ATP binding"/>
    <property type="evidence" value="ECO:0007669"/>
    <property type="project" value="UniProtKB-UniRule"/>
</dbReference>
<gene>
    <name evidence="23" type="primary">PanCRK19</name>
    <name evidence="23" type="ORF">PanWU01x14_252840</name>
</gene>
<dbReference type="InterPro" id="IPR002902">
    <property type="entry name" value="GNK2"/>
</dbReference>
<evidence type="ECO:0000256" key="15">
    <source>
        <dbReference type="ARBA" id="ARBA00047558"/>
    </source>
</evidence>
<evidence type="ECO:0000256" key="11">
    <source>
        <dbReference type="ARBA" id="ARBA00022989"/>
    </source>
</evidence>
<dbReference type="Proteomes" id="UP000237105">
    <property type="component" value="Unassembled WGS sequence"/>
</dbReference>
<dbReference type="InterPro" id="IPR011009">
    <property type="entry name" value="Kinase-like_dom_sf"/>
</dbReference>
<proteinExistence type="predicted"/>